<dbReference type="Pfam" id="PF00734">
    <property type="entry name" value="CBM_1"/>
    <property type="match status" value="1"/>
</dbReference>
<dbReference type="PANTHER" id="PTHR34612">
    <property type="entry name" value="GH131_N DOMAIN-CONTAINING PROTEIN"/>
    <property type="match status" value="1"/>
</dbReference>
<reference evidence="5 6" key="1">
    <citation type="submission" date="2019-10" db="EMBL/GenBank/DDBJ databases">
        <authorList>
            <person name="Palmer J.M."/>
        </authorList>
    </citation>
    <scope>NUCLEOTIDE SEQUENCE [LARGE SCALE GENOMIC DNA]</scope>
    <source>
        <strain evidence="5 6">TWF718</strain>
    </source>
</reference>
<evidence type="ECO:0000256" key="1">
    <source>
        <dbReference type="ARBA" id="ARBA00022729"/>
    </source>
</evidence>
<dbReference type="PROSITE" id="PS00562">
    <property type="entry name" value="CBM1_1"/>
    <property type="match status" value="1"/>
</dbReference>
<dbReference type="GO" id="GO:0005576">
    <property type="term" value="C:extracellular region"/>
    <property type="evidence" value="ECO:0007669"/>
    <property type="project" value="InterPro"/>
</dbReference>
<evidence type="ECO:0000313" key="6">
    <source>
        <dbReference type="Proteomes" id="UP001313282"/>
    </source>
</evidence>
<feature type="compositionally biased region" description="Low complexity" evidence="2">
    <location>
        <begin position="263"/>
        <end position="349"/>
    </location>
</feature>
<protein>
    <recommendedName>
        <fullName evidence="4">CBM1 domain-containing protein</fullName>
    </recommendedName>
</protein>
<keyword evidence="6" id="KW-1185">Reference proteome</keyword>
<feature type="signal peptide" evidence="3">
    <location>
        <begin position="1"/>
        <end position="16"/>
    </location>
</feature>
<dbReference type="InterPro" id="IPR035971">
    <property type="entry name" value="CBD_sf"/>
</dbReference>
<dbReference type="InterPro" id="IPR041524">
    <property type="entry name" value="GH131_N"/>
</dbReference>
<evidence type="ECO:0000256" key="3">
    <source>
        <dbReference type="SAM" id="SignalP"/>
    </source>
</evidence>
<feature type="region of interest" description="Disordered" evidence="2">
    <location>
        <begin position="258"/>
        <end position="352"/>
    </location>
</feature>
<comment type="caution">
    <text evidence="5">The sequence shown here is derived from an EMBL/GenBank/DDBJ whole genome shotgun (WGS) entry which is preliminary data.</text>
</comment>
<feature type="domain" description="CBM1" evidence="4">
    <location>
        <begin position="350"/>
        <end position="386"/>
    </location>
</feature>
<feature type="chain" id="PRO_5042812981" description="CBM1 domain-containing protein" evidence="3">
    <location>
        <begin position="17"/>
        <end position="386"/>
    </location>
</feature>
<name>A0AAN8NL00_9PEZI</name>
<keyword evidence="1 3" id="KW-0732">Signal</keyword>
<dbReference type="Proteomes" id="UP001313282">
    <property type="component" value="Unassembled WGS sequence"/>
</dbReference>
<accession>A0AAN8NL00</accession>
<dbReference type="GO" id="GO:0030248">
    <property type="term" value="F:cellulose binding"/>
    <property type="evidence" value="ECO:0007669"/>
    <property type="project" value="InterPro"/>
</dbReference>
<evidence type="ECO:0000313" key="5">
    <source>
        <dbReference type="EMBL" id="KAK6330614.1"/>
    </source>
</evidence>
<evidence type="ECO:0000259" key="4">
    <source>
        <dbReference type="PROSITE" id="PS51164"/>
    </source>
</evidence>
<dbReference type="EMBL" id="JAVHNR010000011">
    <property type="protein sequence ID" value="KAK6330614.1"/>
    <property type="molecule type" value="Genomic_DNA"/>
</dbReference>
<evidence type="ECO:0000256" key="2">
    <source>
        <dbReference type="SAM" id="MobiDB-lite"/>
    </source>
</evidence>
<gene>
    <name evidence="5" type="ORF">TWF718_002811</name>
</gene>
<dbReference type="Pfam" id="PF18271">
    <property type="entry name" value="GH131_N"/>
    <property type="match status" value="1"/>
</dbReference>
<dbReference type="Gene3D" id="2.60.120.1160">
    <property type="match status" value="1"/>
</dbReference>
<dbReference type="PANTHER" id="PTHR34612:SF6">
    <property type="entry name" value="GLYCOSIDE HYDROLASE 131 CATALYTIC N-TERMINAL DOMAIN-CONTAINING PROTEIN"/>
    <property type="match status" value="1"/>
</dbReference>
<dbReference type="InterPro" id="IPR000254">
    <property type="entry name" value="CBD"/>
</dbReference>
<organism evidence="5 6">
    <name type="scientific">Orbilia javanica</name>
    <dbReference type="NCBI Taxonomy" id="47235"/>
    <lineage>
        <taxon>Eukaryota</taxon>
        <taxon>Fungi</taxon>
        <taxon>Dikarya</taxon>
        <taxon>Ascomycota</taxon>
        <taxon>Pezizomycotina</taxon>
        <taxon>Orbiliomycetes</taxon>
        <taxon>Orbiliales</taxon>
        <taxon>Orbiliaceae</taxon>
        <taxon>Orbilia</taxon>
    </lineage>
</organism>
<sequence length="386" mass="41840">MFKLALVQALVGSALAGTVIWDGRFNEFSSSTDLNNWSWSNQVGPYQYYIHGTGAVTQYVNLSPSYKNPADTVSNQGVKISIDKTAYWNGQNMRRTELIPQTSAGINQGHVYYHFSVKRTSTNAPRDDLEHQVNFFESHFTELKYGLLSGASGTSDPTLKWCVSGQTKWSVTFDADVWHNVAYDIDFSANQVSFWHSTGSDPLVLTAGPFSVSTSSNGADWHLGVLRLPMNSDLQSSDVEDWYFSGVYVESGSLNTQIGSGVTPTTTRTTTTAVRTTTSSTTTTTTTRTTTPATTLTTVRTTTTTSPTTTPRTTTPSTTPSTTARTTTPSTTPSTTARTTTTTTTTASSQTQNKWGQCGGIGWTGLTNCVEGTTCQVLNPYYSQCL</sequence>
<dbReference type="PROSITE" id="PS51164">
    <property type="entry name" value="CBM1_2"/>
    <property type="match status" value="1"/>
</dbReference>
<dbReference type="GO" id="GO:0005975">
    <property type="term" value="P:carbohydrate metabolic process"/>
    <property type="evidence" value="ECO:0007669"/>
    <property type="project" value="InterPro"/>
</dbReference>
<dbReference type="SUPFAM" id="SSF57180">
    <property type="entry name" value="Cellulose-binding domain"/>
    <property type="match status" value="1"/>
</dbReference>
<dbReference type="SMART" id="SM00236">
    <property type="entry name" value="fCBD"/>
    <property type="match status" value="1"/>
</dbReference>
<proteinExistence type="predicted"/>
<dbReference type="AlphaFoldDB" id="A0AAN8NL00"/>